<sequence>MASPTPFGDDFIPALQSLSSFLKPHAKTLLLVGLSLNRLHVLPGWSTVIASPISAPLLLSAAAVYFLGNGDGNGDILAQSVTSLAGPLVALQTVSNCVGTYIKVAILIAWTFYLPIAYDTIPLTFQPQIYLLLLAFVFVIGFFAPTSKFYGPLRFGYFEYSEYFTQIFQHVNNSWTYVALFCFLCPETFLFAGLGLVGMSVGAWVHTYRQYRKQLQTISNQVSENVSDVERAAAATRQYLLIARGYEQQIQQAAASARRDALLANTIRVSDFFDRAATAWVALNKVTQPVQIADQKAQDLIAAAMDVEDADKPDGDEDGEMQQLAKYLRETAEETKEKAAEVVAQLEAAQQAVQASKNAATYDSQARSDANSNASIATAAAKKLGARVSDLLTKEFEVLKGADEISRLAEQAVAAATDGKMAEGRKLRDSVKAKIKEIESLREAALTALNKSQADLLKWLQGGVGGSQGPVRYSDWEGSTAR</sequence>
<keyword evidence="3" id="KW-0812">Transmembrane</keyword>
<feature type="region of interest" description="Disordered" evidence="2">
    <location>
        <begin position="463"/>
        <end position="482"/>
    </location>
</feature>
<dbReference type="EMBL" id="JAANBB010000001">
    <property type="protein sequence ID" value="KAF7558117.1"/>
    <property type="molecule type" value="Genomic_DNA"/>
</dbReference>
<organism evidence="4 5">
    <name type="scientific">Cylindrodendrum hubeiense</name>
    <dbReference type="NCBI Taxonomy" id="595255"/>
    <lineage>
        <taxon>Eukaryota</taxon>
        <taxon>Fungi</taxon>
        <taxon>Dikarya</taxon>
        <taxon>Ascomycota</taxon>
        <taxon>Pezizomycotina</taxon>
        <taxon>Sordariomycetes</taxon>
        <taxon>Hypocreomycetidae</taxon>
        <taxon>Hypocreales</taxon>
        <taxon>Nectriaceae</taxon>
        <taxon>Cylindrodendrum</taxon>
    </lineage>
</organism>
<dbReference type="OrthoDB" id="5018069at2759"/>
<keyword evidence="1" id="KW-0175">Coiled coil</keyword>
<feature type="transmembrane region" description="Helical" evidence="3">
    <location>
        <begin position="130"/>
        <end position="150"/>
    </location>
</feature>
<feature type="transmembrane region" description="Helical" evidence="3">
    <location>
        <begin position="177"/>
        <end position="205"/>
    </location>
</feature>
<feature type="transmembrane region" description="Helical" evidence="3">
    <location>
        <begin position="44"/>
        <end position="67"/>
    </location>
</feature>
<keyword evidence="3" id="KW-0472">Membrane</keyword>
<comment type="caution">
    <text evidence="4">The sequence shown here is derived from an EMBL/GenBank/DDBJ whole genome shotgun (WGS) entry which is preliminary data.</text>
</comment>
<protein>
    <submittedName>
        <fullName evidence="4">Uncharacterized protein</fullName>
    </submittedName>
</protein>
<feature type="coiled-coil region" evidence="1">
    <location>
        <begin position="329"/>
        <end position="359"/>
    </location>
</feature>
<evidence type="ECO:0000313" key="5">
    <source>
        <dbReference type="Proteomes" id="UP000722485"/>
    </source>
</evidence>
<gene>
    <name evidence="4" type="ORF">G7Z17_g198</name>
</gene>
<reference evidence="4" key="1">
    <citation type="submission" date="2020-03" db="EMBL/GenBank/DDBJ databases">
        <title>Draft Genome Sequence of Cylindrodendrum hubeiense.</title>
        <authorList>
            <person name="Buettner E."/>
            <person name="Kellner H."/>
        </authorList>
    </citation>
    <scope>NUCLEOTIDE SEQUENCE</scope>
    <source>
        <strain evidence="4">IHI 201604</strain>
    </source>
</reference>
<proteinExistence type="predicted"/>
<evidence type="ECO:0000256" key="1">
    <source>
        <dbReference type="SAM" id="Coils"/>
    </source>
</evidence>
<keyword evidence="5" id="KW-1185">Reference proteome</keyword>
<accession>A0A9P5HNW4</accession>
<evidence type="ECO:0000256" key="3">
    <source>
        <dbReference type="SAM" id="Phobius"/>
    </source>
</evidence>
<dbReference type="AlphaFoldDB" id="A0A9P5HNW4"/>
<evidence type="ECO:0000313" key="4">
    <source>
        <dbReference type="EMBL" id="KAF7558117.1"/>
    </source>
</evidence>
<evidence type="ECO:0000256" key="2">
    <source>
        <dbReference type="SAM" id="MobiDB-lite"/>
    </source>
</evidence>
<keyword evidence="3" id="KW-1133">Transmembrane helix</keyword>
<name>A0A9P5HNW4_9HYPO</name>
<dbReference type="Proteomes" id="UP000722485">
    <property type="component" value="Unassembled WGS sequence"/>
</dbReference>